<proteinExistence type="predicted"/>
<sequence>MSSATAAGPAWRVAMATSGNATVVTADPTALVDCPTHSSEKFRVRSTQAPSHARPATSTDFEASIDF</sequence>
<protein>
    <submittedName>
        <fullName evidence="2">Uncharacterized protein</fullName>
    </submittedName>
</protein>
<reference evidence="2" key="1">
    <citation type="journal article" date="2014" name="Int. J. Syst. Evol. Microbiol.">
        <title>Complete genome sequence of Corynebacterium casei LMG S-19264T (=DSM 44701T), isolated from a smear-ripened cheese.</title>
        <authorList>
            <consortium name="US DOE Joint Genome Institute (JGI-PGF)"/>
            <person name="Walter F."/>
            <person name="Albersmeier A."/>
            <person name="Kalinowski J."/>
            <person name="Ruckert C."/>
        </authorList>
    </citation>
    <scope>NUCLEOTIDE SEQUENCE</scope>
    <source>
        <strain evidence="2">VKM Ac-1321</strain>
    </source>
</reference>
<dbReference type="AlphaFoldDB" id="A0A9W6NNZ9"/>
<comment type="caution">
    <text evidence="2">The sequence shown here is derived from an EMBL/GenBank/DDBJ whole genome shotgun (WGS) entry which is preliminary data.</text>
</comment>
<feature type="region of interest" description="Disordered" evidence="1">
    <location>
        <begin position="42"/>
        <end position="67"/>
    </location>
</feature>
<dbReference type="EMBL" id="BSFP01000046">
    <property type="protein sequence ID" value="GLL04525.1"/>
    <property type="molecule type" value="Genomic_DNA"/>
</dbReference>
<gene>
    <name evidence="2" type="ORF">GCM10017581_062720</name>
</gene>
<keyword evidence="3" id="KW-1185">Reference proteome</keyword>
<evidence type="ECO:0000256" key="1">
    <source>
        <dbReference type="SAM" id="MobiDB-lite"/>
    </source>
</evidence>
<reference evidence="2" key="2">
    <citation type="submission" date="2023-01" db="EMBL/GenBank/DDBJ databases">
        <authorList>
            <person name="Sun Q."/>
            <person name="Evtushenko L."/>
        </authorList>
    </citation>
    <scope>NUCLEOTIDE SEQUENCE</scope>
    <source>
        <strain evidence="2">VKM Ac-1321</strain>
    </source>
</reference>
<feature type="compositionally biased region" description="Polar residues" evidence="1">
    <location>
        <begin position="45"/>
        <end position="61"/>
    </location>
</feature>
<evidence type="ECO:0000313" key="3">
    <source>
        <dbReference type="Proteomes" id="UP001143480"/>
    </source>
</evidence>
<accession>A0A9W6NNZ9</accession>
<evidence type="ECO:0000313" key="2">
    <source>
        <dbReference type="EMBL" id="GLL04525.1"/>
    </source>
</evidence>
<dbReference type="Proteomes" id="UP001143480">
    <property type="component" value="Unassembled WGS sequence"/>
</dbReference>
<name>A0A9W6NNZ9_9ACTN</name>
<organism evidence="2 3">
    <name type="scientific">Dactylosporangium matsuzakiense</name>
    <dbReference type="NCBI Taxonomy" id="53360"/>
    <lineage>
        <taxon>Bacteria</taxon>
        <taxon>Bacillati</taxon>
        <taxon>Actinomycetota</taxon>
        <taxon>Actinomycetes</taxon>
        <taxon>Micromonosporales</taxon>
        <taxon>Micromonosporaceae</taxon>
        <taxon>Dactylosporangium</taxon>
    </lineage>
</organism>